<reference evidence="1" key="2">
    <citation type="submission" date="2020-09" db="EMBL/GenBank/DDBJ databases">
        <authorList>
            <person name="Sun Q."/>
            <person name="Zhou Y."/>
        </authorList>
    </citation>
    <scope>NUCLEOTIDE SEQUENCE</scope>
    <source>
        <strain evidence="1">CGMCC 1.12160</strain>
    </source>
</reference>
<comment type="caution">
    <text evidence="1">The sequence shown here is derived from an EMBL/GenBank/DDBJ whole genome shotgun (WGS) entry which is preliminary data.</text>
</comment>
<name>A0A917BTI9_9MICO</name>
<gene>
    <name evidence="1" type="ORF">GCM10011366_27480</name>
</gene>
<sequence>MSRVRRAGGVAEGGVDAGVGGRVTHGFSWVGRWVDTDTVLVVPTAPDLTRGKAAASHAHQEGMTTTQHSRLGPPCQAPGPPVDVVAWRRCRLLEHSFGPALADTLAHDRTDLHRLLALVDAGCPPELAAQILTPVDLPGTGTSGGMP</sequence>
<protein>
    <submittedName>
        <fullName evidence="1">Uncharacterized protein</fullName>
    </submittedName>
</protein>
<evidence type="ECO:0000313" key="2">
    <source>
        <dbReference type="Proteomes" id="UP000605670"/>
    </source>
</evidence>
<accession>A0A917BTI9</accession>
<keyword evidence="2" id="KW-1185">Reference proteome</keyword>
<proteinExistence type="predicted"/>
<reference evidence="1" key="1">
    <citation type="journal article" date="2014" name="Int. J. Syst. Evol. Microbiol.">
        <title>Complete genome sequence of Corynebacterium casei LMG S-19264T (=DSM 44701T), isolated from a smear-ripened cheese.</title>
        <authorList>
            <consortium name="US DOE Joint Genome Institute (JGI-PGF)"/>
            <person name="Walter F."/>
            <person name="Albersmeier A."/>
            <person name="Kalinowski J."/>
            <person name="Ruckert C."/>
        </authorList>
    </citation>
    <scope>NUCLEOTIDE SEQUENCE</scope>
    <source>
        <strain evidence="1">CGMCC 1.12160</strain>
    </source>
</reference>
<dbReference type="Proteomes" id="UP000605670">
    <property type="component" value="Unassembled WGS sequence"/>
</dbReference>
<dbReference type="AlphaFoldDB" id="A0A917BTI9"/>
<evidence type="ECO:0000313" key="1">
    <source>
        <dbReference type="EMBL" id="GGF58197.1"/>
    </source>
</evidence>
<organism evidence="1 2">
    <name type="scientific">Ornithinimicrobium tianjinense</name>
    <dbReference type="NCBI Taxonomy" id="1195761"/>
    <lineage>
        <taxon>Bacteria</taxon>
        <taxon>Bacillati</taxon>
        <taxon>Actinomycetota</taxon>
        <taxon>Actinomycetes</taxon>
        <taxon>Micrococcales</taxon>
        <taxon>Ornithinimicrobiaceae</taxon>
        <taxon>Ornithinimicrobium</taxon>
    </lineage>
</organism>
<dbReference type="EMBL" id="BMEM01000005">
    <property type="protein sequence ID" value="GGF58197.1"/>
    <property type="molecule type" value="Genomic_DNA"/>
</dbReference>